<dbReference type="AlphaFoldDB" id="A0A2H4SSH4"/>
<dbReference type="VEuPathDB" id="FungiDB:CCM_01901"/>
<reference evidence="2 3" key="1">
    <citation type="journal article" date="2017" name="BMC Genomics">
        <title>Chromosome level assembly and secondary metabolite potential of the parasitic fungus Cordyceps militaris.</title>
        <authorList>
            <person name="Kramer G.J."/>
            <person name="Nodwell J.R."/>
        </authorList>
    </citation>
    <scope>NUCLEOTIDE SEQUENCE [LARGE SCALE GENOMIC DNA]</scope>
    <source>
        <strain evidence="2 3">ATCC 34164</strain>
    </source>
</reference>
<protein>
    <recommendedName>
        <fullName evidence="1">HNH nuclease domain-containing protein</fullName>
    </recommendedName>
</protein>
<dbReference type="Proteomes" id="UP000323067">
    <property type="component" value="Chromosome iii"/>
</dbReference>
<gene>
    <name evidence="2" type="ORF">A9K55_002183</name>
</gene>
<dbReference type="Pfam" id="PF13391">
    <property type="entry name" value="HNH_2"/>
    <property type="match status" value="1"/>
</dbReference>
<accession>A0A2H4SSH4</accession>
<dbReference type="OrthoDB" id="2104739at2759"/>
<feature type="domain" description="HNH nuclease" evidence="1">
    <location>
        <begin position="176"/>
        <end position="267"/>
    </location>
</feature>
<evidence type="ECO:0000259" key="1">
    <source>
        <dbReference type="Pfam" id="PF13391"/>
    </source>
</evidence>
<evidence type="ECO:0000313" key="2">
    <source>
        <dbReference type="EMBL" id="ATY66039.1"/>
    </source>
</evidence>
<proteinExistence type="predicted"/>
<name>A0A2H4SSH4_CORMI</name>
<dbReference type="InterPro" id="IPR003615">
    <property type="entry name" value="HNH_nuc"/>
</dbReference>
<organism evidence="2 3">
    <name type="scientific">Cordyceps militaris</name>
    <name type="common">Caterpillar fungus</name>
    <name type="synonym">Clavaria militaris</name>
    <dbReference type="NCBI Taxonomy" id="73501"/>
    <lineage>
        <taxon>Eukaryota</taxon>
        <taxon>Fungi</taxon>
        <taxon>Dikarya</taxon>
        <taxon>Ascomycota</taxon>
        <taxon>Pezizomycotina</taxon>
        <taxon>Sordariomycetes</taxon>
        <taxon>Hypocreomycetidae</taxon>
        <taxon>Hypocreales</taxon>
        <taxon>Cordycipitaceae</taxon>
        <taxon>Cordyceps</taxon>
    </lineage>
</organism>
<sequence length="369" mass="41832">MAHSNYRHQDSLDGPLGFSAEQRFYEVLSNCKDEDSDSDTNEYNRPLLVRLVYEHAKELQQDATAHGHFLRAFFDAIKLPPDGLSVDMEHENADIRARLFGFADYLVHKFFLPLRASTGKTPQPTPDYHSATSEAFVGTPQRLSALRGQCLTRDKHRCVISRDYDKEKAREQRKRRIPGSATLDDDGQQVAQFSTLEVAHIIPHILFETDSEPQELAEARKSAWEILHMLDKKAAPLINAADIDRPRNALTLSMEMHQDFGRFEIYFTPITEGNSPPNTYLIDSFSPAFHPMLPITRTLHLTESPTIEPPNPRLLALHRAIGHILHLSAAAQYIDSVLQSWEEQMARSDGSTQLGELVRLGLSNLMNIR</sequence>
<evidence type="ECO:0000313" key="3">
    <source>
        <dbReference type="Proteomes" id="UP000323067"/>
    </source>
</evidence>
<dbReference type="EMBL" id="CP023326">
    <property type="protein sequence ID" value="ATY66039.1"/>
    <property type="molecule type" value="Genomic_DNA"/>
</dbReference>
<dbReference type="VEuPathDB" id="FungiDB:A9K55_002183"/>